<dbReference type="PANTHER" id="PTHR47271:SF2">
    <property type="entry name" value="ARGININE DEIMINASE"/>
    <property type="match status" value="1"/>
</dbReference>
<dbReference type="PANTHER" id="PTHR47271">
    <property type="entry name" value="ARGININE DEIMINASE"/>
    <property type="match status" value="1"/>
</dbReference>
<dbReference type="EMBL" id="CP071091">
    <property type="protein sequence ID" value="QSQ14116.1"/>
    <property type="molecule type" value="Genomic_DNA"/>
</dbReference>
<dbReference type="EC" id="3.5.3.6" evidence="2"/>
<evidence type="ECO:0000256" key="1">
    <source>
        <dbReference type="ARBA" id="ARBA00005213"/>
    </source>
</evidence>
<evidence type="ECO:0000313" key="5">
    <source>
        <dbReference type="Proteomes" id="UP000663090"/>
    </source>
</evidence>
<comment type="catalytic activity">
    <reaction evidence="3">
        <text>L-arginine + H2O = L-citrulline + NH4(+)</text>
        <dbReference type="Rhea" id="RHEA:19597"/>
        <dbReference type="ChEBI" id="CHEBI:15377"/>
        <dbReference type="ChEBI" id="CHEBI:28938"/>
        <dbReference type="ChEBI" id="CHEBI:32682"/>
        <dbReference type="ChEBI" id="CHEBI:57743"/>
        <dbReference type="EC" id="3.5.3.6"/>
    </reaction>
</comment>
<sequence length="330" mass="36410">MTKRVFVASEFAPLRTVVVARSQLRLSDAGVMSQEQSEARLAVLPESERELARRLIGKDHAEAMPERQKAWEGERLALRAVLEKHGVRVLLPSLLTESQKEAGGKYGYSNCYVRDPWFTVGDVVVEGSLRSLHRRREVLPCRSLFEQEVYPADCTYVAVPQPDAAPIDAQGAHVGPFLEGGDTLVLGKHVFVGNSGKASSEAGVAFLRKLLASRGYVVESVRLKPNFLHLDCALGLVRQGLLVACREALLDGLPAVLRDWECIEVTEDEATRLGTNGLPISPDVYVTDPVFQRIGDAIARHGVKVEYVDFTISRSFGGAFRCTTQPLWRE</sequence>
<proteinExistence type="predicted"/>
<gene>
    <name evidence="4" type="ORF">JY572_38360</name>
</gene>
<evidence type="ECO:0000256" key="2">
    <source>
        <dbReference type="ARBA" id="ARBA00012171"/>
    </source>
</evidence>
<reference evidence="4 5" key="1">
    <citation type="submission" date="2021-02" db="EMBL/GenBank/DDBJ databases">
        <title>De Novo genome assembly of isolated myxobacteria.</title>
        <authorList>
            <person name="Stevens D.C."/>
        </authorList>
    </citation>
    <scope>NUCLEOTIDE SEQUENCE [LARGE SCALE GENOMIC DNA]</scope>
    <source>
        <strain evidence="4 5">SCHIC003</strain>
    </source>
</reference>
<dbReference type="Gene3D" id="3.75.10.10">
    <property type="entry name" value="L-arginine/glycine Amidinotransferase, Chain A"/>
    <property type="match status" value="1"/>
</dbReference>
<dbReference type="Proteomes" id="UP000663090">
    <property type="component" value="Chromosome"/>
</dbReference>
<organism evidence="4 5">
    <name type="scientific">Myxococcus landrumensis</name>
    <dbReference type="NCBI Taxonomy" id="2813577"/>
    <lineage>
        <taxon>Bacteria</taxon>
        <taxon>Pseudomonadati</taxon>
        <taxon>Myxococcota</taxon>
        <taxon>Myxococcia</taxon>
        <taxon>Myxococcales</taxon>
        <taxon>Cystobacterineae</taxon>
        <taxon>Myxococcaceae</taxon>
        <taxon>Myxococcus</taxon>
    </lineage>
</organism>
<dbReference type="RefSeq" id="WP_206715910.1">
    <property type="nucleotide sequence ID" value="NZ_CP071091.1"/>
</dbReference>
<dbReference type="SUPFAM" id="SSF55909">
    <property type="entry name" value="Pentein"/>
    <property type="match status" value="1"/>
</dbReference>
<evidence type="ECO:0000256" key="3">
    <source>
        <dbReference type="ARBA" id="ARBA00049429"/>
    </source>
</evidence>
<keyword evidence="5" id="KW-1185">Reference proteome</keyword>
<comment type="pathway">
    <text evidence="1">Amino-acid degradation; L-arginine degradation via ADI pathway; carbamoyl phosphate from L-arginine: step 1/2.</text>
</comment>
<accession>A0ABX7N9L9</accession>
<protein>
    <recommendedName>
        <fullName evidence="2">arginine deiminase</fullName>
        <ecNumber evidence="2">3.5.3.6</ecNumber>
    </recommendedName>
</protein>
<name>A0ABX7N9L9_9BACT</name>
<evidence type="ECO:0000313" key="4">
    <source>
        <dbReference type="EMBL" id="QSQ14116.1"/>
    </source>
</evidence>